<accession>A0A830C283</accession>
<name>A0A830C283_9LAMI</name>
<gene>
    <name evidence="2" type="ORF">PHJA_001186300</name>
</gene>
<protein>
    <submittedName>
        <fullName evidence="2">Uncharacterized protein</fullName>
    </submittedName>
</protein>
<evidence type="ECO:0000313" key="3">
    <source>
        <dbReference type="Proteomes" id="UP000653305"/>
    </source>
</evidence>
<feature type="transmembrane region" description="Helical" evidence="1">
    <location>
        <begin position="62"/>
        <end position="82"/>
    </location>
</feature>
<dbReference type="EMBL" id="BMAC01000217">
    <property type="protein sequence ID" value="GFP90424.1"/>
    <property type="molecule type" value="Genomic_DNA"/>
</dbReference>
<keyword evidence="3" id="KW-1185">Reference proteome</keyword>
<comment type="caution">
    <text evidence="2">The sequence shown here is derived from an EMBL/GenBank/DDBJ whole genome shotgun (WGS) entry which is preliminary data.</text>
</comment>
<keyword evidence="1" id="KW-0812">Transmembrane</keyword>
<dbReference type="Proteomes" id="UP000653305">
    <property type="component" value="Unassembled WGS sequence"/>
</dbReference>
<evidence type="ECO:0000313" key="2">
    <source>
        <dbReference type="EMBL" id="GFP90424.1"/>
    </source>
</evidence>
<dbReference type="AlphaFoldDB" id="A0A830C283"/>
<organism evidence="2 3">
    <name type="scientific">Phtheirospermum japonicum</name>
    <dbReference type="NCBI Taxonomy" id="374723"/>
    <lineage>
        <taxon>Eukaryota</taxon>
        <taxon>Viridiplantae</taxon>
        <taxon>Streptophyta</taxon>
        <taxon>Embryophyta</taxon>
        <taxon>Tracheophyta</taxon>
        <taxon>Spermatophyta</taxon>
        <taxon>Magnoliopsida</taxon>
        <taxon>eudicotyledons</taxon>
        <taxon>Gunneridae</taxon>
        <taxon>Pentapetalae</taxon>
        <taxon>asterids</taxon>
        <taxon>lamiids</taxon>
        <taxon>Lamiales</taxon>
        <taxon>Orobanchaceae</taxon>
        <taxon>Orobanchaceae incertae sedis</taxon>
        <taxon>Phtheirospermum</taxon>
    </lineage>
</organism>
<proteinExistence type="predicted"/>
<keyword evidence="1" id="KW-1133">Transmembrane helix</keyword>
<reference evidence="2" key="1">
    <citation type="submission" date="2020-07" db="EMBL/GenBank/DDBJ databases">
        <title>Ethylene signaling mediates host invasion by parasitic plants.</title>
        <authorList>
            <person name="Yoshida S."/>
        </authorList>
    </citation>
    <scope>NUCLEOTIDE SEQUENCE</scope>
    <source>
        <strain evidence="2">Okayama</strain>
    </source>
</reference>
<sequence>MLVIISRRIQGCRRHRAAEGLAMGRRVKGGVVSIMRNIMRLRRAALGRMGRLSGKRQGEAKGLMVVVMVLFPLGRIGFFFLIEDVCFRLFVIIL</sequence>
<keyword evidence="1" id="KW-0472">Membrane</keyword>
<evidence type="ECO:0000256" key="1">
    <source>
        <dbReference type="SAM" id="Phobius"/>
    </source>
</evidence>